<feature type="signal peptide" evidence="2">
    <location>
        <begin position="1"/>
        <end position="25"/>
    </location>
</feature>
<evidence type="ECO:0000256" key="1">
    <source>
        <dbReference type="ARBA" id="ARBA00010169"/>
    </source>
</evidence>
<evidence type="ECO:0000313" key="3">
    <source>
        <dbReference type="EMBL" id="KAK0175185.1"/>
    </source>
</evidence>
<comment type="caution">
    <text evidence="3">The sequence shown here is derived from an EMBL/GenBank/DDBJ whole genome shotgun (WGS) entry which is preliminary data.</text>
</comment>
<protein>
    <recommendedName>
        <fullName evidence="5">Protein CutA homolog</fullName>
    </recommendedName>
</protein>
<dbReference type="Pfam" id="PF03091">
    <property type="entry name" value="CutA1"/>
    <property type="match status" value="1"/>
</dbReference>
<evidence type="ECO:0000256" key="2">
    <source>
        <dbReference type="SAM" id="SignalP"/>
    </source>
</evidence>
<dbReference type="PANTHER" id="PTHR23419">
    <property type="entry name" value="DIVALENT CATION TOLERANCE CUTA-RELATED"/>
    <property type="match status" value="1"/>
</dbReference>
<dbReference type="InterPro" id="IPR015867">
    <property type="entry name" value="N-reg_PII/ATP_PRibTrfase_C"/>
</dbReference>
<reference evidence="3" key="1">
    <citation type="journal article" date="2023" name="bioRxiv">
        <title>Scaffold-level genome assemblies of two parasitoid biocontrol wasps reveal the parthenogenesis mechanism and an associated novel virus.</title>
        <authorList>
            <person name="Inwood S."/>
            <person name="Skelly J."/>
            <person name="Guhlin J."/>
            <person name="Harrop T."/>
            <person name="Goldson S."/>
            <person name="Dearden P."/>
        </authorList>
    </citation>
    <scope>NUCLEOTIDE SEQUENCE</scope>
    <source>
        <strain evidence="3">Lincoln</strain>
        <tissue evidence="3">Whole body</tissue>
    </source>
</reference>
<dbReference type="Gene3D" id="3.30.70.120">
    <property type="match status" value="1"/>
</dbReference>
<dbReference type="EMBL" id="JAQQBR010000005">
    <property type="protein sequence ID" value="KAK0175185.1"/>
    <property type="molecule type" value="Genomic_DNA"/>
</dbReference>
<dbReference type="Proteomes" id="UP001168972">
    <property type="component" value="Unassembled WGS sequence"/>
</dbReference>
<organism evidence="3 4">
    <name type="scientific">Microctonus hyperodae</name>
    <name type="common">Parasitoid wasp</name>
    <dbReference type="NCBI Taxonomy" id="165561"/>
    <lineage>
        <taxon>Eukaryota</taxon>
        <taxon>Metazoa</taxon>
        <taxon>Ecdysozoa</taxon>
        <taxon>Arthropoda</taxon>
        <taxon>Hexapoda</taxon>
        <taxon>Insecta</taxon>
        <taxon>Pterygota</taxon>
        <taxon>Neoptera</taxon>
        <taxon>Endopterygota</taxon>
        <taxon>Hymenoptera</taxon>
        <taxon>Apocrita</taxon>
        <taxon>Ichneumonoidea</taxon>
        <taxon>Braconidae</taxon>
        <taxon>Euphorinae</taxon>
        <taxon>Microctonus</taxon>
    </lineage>
</organism>
<name>A0AA39FSS4_MICHY</name>
<dbReference type="SUPFAM" id="SSF54913">
    <property type="entry name" value="GlnB-like"/>
    <property type="match status" value="1"/>
</dbReference>
<dbReference type="GO" id="GO:0010038">
    <property type="term" value="P:response to metal ion"/>
    <property type="evidence" value="ECO:0007669"/>
    <property type="project" value="InterPro"/>
</dbReference>
<dbReference type="GO" id="GO:0005507">
    <property type="term" value="F:copper ion binding"/>
    <property type="evidence" value="ECO:0007669"/>
    <property type="project" value="TreeGrafter"/>
</dbReference>
<evidence type="ECO:0008006" key="5">
    <source>
        <dbReference type="Google" id="ProtNLM"/>
    </source>
</evidence>
<dbReference type="InterPro" id="IPR011322">
    <property type="entry name" value="N-reg_PII-like_a/b"/>
</dbReference>
<evidence type="ECO:0000313" key="4">
    <source>
        <dbReference type="Proteomes" id="UP001168972"/>
    </source>
</evidence>
<sequence>MFMRKGVLMLSFITLFIVRNFSVQGQRTMANSLAGIYSVAYVTVPNNDVAKKIAHGLVSKKLAACVNIIPQITSIYEWENKITEDNELLLMIKTRTETVGNLTEYVKENHPYKVCEVISLPIENGNKDYLNWIGNIVPSSSTKASST</sequence>
<comment type="similarity">
    <text evidence="1">Belongs to the CutA family.</text>
</comment>
<keyword evidence="4" id="KW-1185">Reference proteome</keyword>
<reference evidence="3" key="2">
    <citation type="submission" date="2023-03" db="EMBL/GenBank/DDBJ databases">
        <authorList>
            <person name="Inwood S.N."/>
            <person name="Skelly J.G."/>
            <person name="Guhlin J."/>
            <person name="Harrop T.W.R."/>
            <person name="Goldson S.G."/>
            <person name="Dearden P.K."/>
        </authorList>
    </citation>
    <scope>NUCLEOTIDE SEQUENCE</scope>
    <source>
        <strain evidence="3">Lincoln</strain>
        <tissue evidence="3">Whole body</tissue>
    </source>
</reference>
<dbReference type="InterPro" id="IPR004323">
    <property type="entry name" value="Ion_tolerance_CutA"/>
</dbReference>
<gene>
    <name evidence="3" type="ORF">PV327_008957</name>
</gene>
<dbReference type="AlphaFoldDB" id="A0AA39FSS4"/>
<dbReference type="PANTHER" id="PTHR23419:SF8">
    <property type="entry name" value="FI09726P"/>
    <property type="match status" value="1"/>
</dbReference>
<accession>A0AA39FSS4</accession>
<keyword evidence="2" id="KW-0732">Signal</keyword>
<feature type="chain" id="PRO_5041356666" description="Protein CutA homolog" evidence="2">
    <location>
        <begin position="26"/>
        <end position="147"/>
    </location>
</feature>
<proteinExistence type="inferred from homology"/>